<evidence type="ECO:0000313" key="2">
    <source>
        <dbReference type="Proteomes" id="UP001164776"/>
    </source>
</evidence>
<accession>A0A9W8CDD4</accession>
<reference evidence="1 2" key="1">
    <citation type="submission" date="2022-10" db="EMBL/GenBank/DDBJ databases">
        <title>WGS assembly of Paspalum vaginatum 540-79.</title>
        <authorList>
            <person name="Sun G."/>
            <person name="Wase N."/>
            <person name="Shu S."/>
            <person name="Jenkins J."/>
            <person name="Zhou B."/>
            <person name="Torres-Rodriguez J."/>
            <person name="Chen C."/>
            <person name="Sandor L."/>
            <person name="Plott C."/>
            <person name="Yoshinga Y."/>
            <person name="Daum C."/>
            <person name="Qi P."/>
            <person name="Barry K."/>
            <person name="Lipzen A."/>
            <person name="Berry L."/>
            <person name="Pedersen C."/>
            <person name="Gottilla T."/>
            <person name="Foltz A."/>
            <person name="Yu H."/>
            <person name="O'Malley R."/>
            <person name="Zhang C."/>
            <person name="Devos K."/>
            <person name="Sigmon B."/>
            <person name="Yu B."/>
            <person name="Obata T."/>
            <person name="Schmutz J."/>
            <person name="Schnable J."/>
        </authorList>
    </citation>
    <scope>NUCLEOTIDE SEQUENCE [LARGE SCALE GENOMIC DNA]</scope>
    <source>
        <strain evidence="2">cv. 540-79</strain>
    </source>
</reference>
<sequence length="52" mass="5801">MRSTARCLKAEPEKGNELLELRSCFSCIFSKLVQVTTIQDFLGDAQADCLYG</sequence>
<protein>
    <submittedName>
        <fullName evidence="1">Uncharacterized protein</fullName>
    </submittedName>
</protein>
<organism evidence="1 2">
    <name type="scientific">Paspalum vaginatum</name>
    <name type="common">seashore paspalum</name>
    <dbReference type="NCBI Taxonomy" id="158149"/>
    <lineage>
        <taxon>Eukaryota</taxon>
        <taxon>Viridiplantae</taxon>
        <taxon>Streptophyta</taxon>
        <taxon>Embryophyta</taxon>
        <taxon>Tracheophyta</taxon>
        <taxon>Spermatophyta</taxon>
        <taxon>Magnoliopsida</taxon>
        <taxon>Liliopsida</taxon>
        <taxon>Poales</taxon>
        <taxon>Poaceae</taxon>
        <taxon>PACMAD clade</taxon>
        <taxon>Panicoideae</taxon>
        <taxon>Andropogonodae</taxon>
        <taxon>Paspaleae</taxon>
        <taxon>Paspalinae</taxon>
        <taxon>Paspalum</taxon>
    </lineage>
</organism>
<proteinExistence type="predicted"/>
<evidence type="ECO:0000313" key="1">
    <source>
        <dbReference type="EMBL" id="KAJ1253647.1"/>
    </source>
</evidence>
<keyword evidence="2" id="KW-1185">Reference proteome</keyword>
<dbReference type="Proteomes" id="UP001164776">
    <property type="component" value="Unassembled WGS sequence"/>
</dbReference>
<dbReference type="AlphaFoldDB" id="A0A9W8CDD4"/>
<dbReference type="EMBL" id="MU630850">
    <property type="protein sequence ID" value="KAJ1253647.1"/>
    <property type="molecule type" value="Genomic_DNA"/>
</dbReference>
<name>A0A9W8CDD4_9POAL</name>
<gene>
    <name evidence="1" type="ORF">BS78_K216900</name>
</gene>
<comment type="caution">
    <text evidence="1">The sequence shown here is derived from an EMBL/GenBank/DDBJ whole genome shotgun (WGS) entry which is preliminary data.</text>
</comment>